<protein>
    <recommendedName>
        <fullName evidence="3">Reverse transcriptase domain-containing protein</fullName>
    </recommendedName>
</protein>
<sequence length="257" mass="29002">MEANKNIQGNKVSRGAPTISHFLNADDILVSCQANFQNAKEIGKVLNSYSLWLGQAPNSNKSKILFSKNTPGFTKKLIKDTLGFKELKASVLYLGNSLIVGKHKHKDFYKLKERLQGILEGWPSVIGKTPKLKEGADSSQAKRVANLLDPISIGWNISKLQELCDQETIEAISRVDIHGPPQRTSFTTGTFPRHLLSALNREGFEVPFYPRAEFQLIQGIVRAALRKVRPRIPRHLAREVRPWMPRPFAREVHHSIH</sequence>
<name>A0A978VGF6_ZIZJJ</name>
<dbReference type="EMBL" id="JAEACU010000005">
    <property type="protein sequence ID" value="KAH7529445.1"/>
    <property type="molecule type" value="Genomic_DNA"/>
</dbReference>
<comment type="caution">
    <text evidence="1">The sequence shown here is derived from an EMBL/GenBank/DDBJ whole genome shotgun (WGS) entry which is preliminary data.</text>
</comment>
<gene>
    <name evidence="1" type="ORF">FEM48_Zijuj05G0184700</name>
</gene>
<evidence type="ECO:0000313" key="1">
    <source>
        <dbReference type="EMBL" id="KAH7529445.1"/>
    </source>
</evidence>
<accession>A0A978VGF6</accession>
<organism evidence="1 2">
    <name type="scientific">Ziziphus jujuba var. spinosa</name>
    <dbReference type="NCBI Taxonomy" id="714518"/>
    <lineage>
        <taxon>Eukaryota</taxon>
        <taxon>Viridiplantae</taxon>
        <taxon>Streptophyta</taxon>
        <taxon>Embryophyta</taxon>
        <taxon>Tracheophyta</taxon>
        <taxon>Spermatophyta</taxon>
        <taxon>Magnoliopsida</taxon>
        <taxon>eudicotyledons</taxon>
        <taxon>Gunneridae</taxon>
        <taxon>Pentapetalae</taxon>
        <taxon>rosids</taxon>
        <taxon>fabids</taxon>
        <taxon>Rosales</taxon>
        <taxon>Rhamnaceae</taxon>
        <taxon>Paliureae</taxon>
        <taxon>Ziziphus</taxon>
    </lineage>
</organism>
<evidence type="ECO:0008006" key="3">
    <source>
        <dbReference type="Google" id="ProtNLM"/>
    </source>
</evidence>
<dbReference type="AlphaFoldDB" id="A0A978VGF6"/>
<evidence type="ECO:0000313" key="2">
    <source>
        <dbReference type="Proteomes" id="UP000813462"/>
    </source>
</evidence>
<reference evidence="1" key="1">
    <citation type="journal article" date="2021" name="Front. Plant Sci.">
        <title>Chromosome-Scale Genome Assembly for Chinese Sour Jujube and Insights Into Its Genome Evolution and Domestication Signature.</title>
        <authorList>
            <person name="Shen L.-Y."/>
            <person name="Luo H."/>
            <person name="Wang X.-L."/>
            <person name="Wang X.-M."/>
            <person name="Qiu X.-J."/>
            <person name="Liu H."/>
            <person name="Zhou S.-S."/>
            <person name="Jia K.-H."/>
            <person name="Nie S."/>
            <person name="Bao Y.-T."/>
            <person name="Zhang R.-G."/>
            <person name="Yun Q.-Z."/>
            <person name="Chai Y.-H."/>
            <person name="Lu J.-Y."/>
            <person name="Li Y."/>
            <person name="Zhao S.-W."/>
            <person name="Mao J.-F."/>
            <person name="Jia S.-G."/>
            <person name="Mao Y.-M."/>
        </authorList>
    </citation>
    <scope>NUCLEOTIDE SEQUENCE</scope>
    <source>
        <strain evidence="1">AT0</strain>
        <tissue evidence="1">Leaf</tissue>
    </source>
</reference>
<proteinExistence type="predicted"/>
<dbReference type="Proteomes" id="UP000813462">
    <property type="component" value="Unassembled WGS sequence"/>
</dbReference>